<dbReference type="Pfam" id="PF05345">
    <property type="entry name" value="He_PIG"/>
    <property type="match status" value="4"/>
</dbReference>
<dbReference type="NCBIfam" id="TIGR01451">
    <property type="entry name" value="B_ant_repeat"/>
    <property type="match status" value="6"/>
</dbReference>
<dbReference type="InterPro" id="IPR047589">
    <property type="entry name" value="DUF11_rpt"/>
</dbReference>
<protein>
    <recommendedName>
        <fullName evidence="2">Cadherin domain-containing protein</fullName>
    </recommendedName>
</protein>
<dbReference type="SUPFAM" id="SSF63829">
    <property type="entry name" value="Calcium-dependent phosphotriesterase"/>
    <property type="match status" value="1"/>
</dbReference>
<sequence length="3635" mass="384235">MLMKRLLVRGTESRNQTRFKRRKIIEQLEPRLLLANSPPAIFSPIADLRTEAGIPFEYDLQPTGYVVFGYGVGGNGFAATDNYFASNVNFLGSWQDVTFTGNTVFTESPWYAAQISESGAALDEYTWDNNTYVTDAESPFIIEGGFESFEQWKSQTGFDASSTLANTISGTLVTVHPNEYESGRGHAVVYNWDRLDHVNLDLSTVVDVGANYEIYNVLDLDGAPVLAGVYNGASVSLPMTDVASPIPIGADPVAPLVVDKEFGSFLIVSDAAPVPATGNEFFVSPEGTPQGDGSLQNPWDIATAMSHPQAVSPGDTIWITGGTYVGAFTSHLSGTEADPIWVRARPGEDVVIDLNNGSPRTSEILTIEGQYTHYQGLEIFSSDLSARTTFNVGSWPDDINRGNINVFGDHVKLINWEIHDLNKGLGFWSRADGGEVYGSLIYNNGWSGPSFEHGHGIYSQNEDEDRRFANNILFNQYRHGIKIFGSSSASLKNYILEGNISFNNGAASREGFEGAWQYYIGGGSLAENITLNQNYAYVSRRAIRDPDPYDVVTFSGQQTNGQPLPTWLDLSRNDENEVYLKGTPTAADVGTIEIELTATDIAGESVSEVFQLTVEPVNQEPTVIADLEDQQISRNVELQIDASSIFQDPENRPLTYTLAPQAGGVIPDWISIDASSGIISGTAVELGAIALEVFAIDDGGNFASDLFTLTVTNETVVDLFPLNPFEAKLDGQWQGSTVASDGKVYFASSTHAHDAAGLFFQYDPSTGNVRQVGPNVSAILGEDPLTQVPQGKLHSPIVESNGWLYTSTFVGNYWDEALHAYTGAHLFGYQLGSIESGTPNFVNFGIPVPRYSTYSAVAISPDGQYLWSIASPWAAADAAVSGAHLFRTEIATGVMQDFGALTPDLNSIQGAFAMHVDARGDAWVSMIGGVDRLFVGRAATGTIDVFPGALPAMTSAEDPDELSAYQDASWWRWGQSIDDERFLFTMHDRLAPFASRSGGSLWEFDASKSLDGDLSDAFREVAWIGGSHLGMTYSDGIVYFVRRNDGSHDPKINAVQGNGEYWDPNSDTGERLHLYSVHIDDPDGVVTDWGMITDADGRIPWRIESVSANTESGEVYLTGDWVMLDTDPTEWRTLRHDGGTSTTYTLHIRGQAFAVARTIPFSNEYPVLDSTIPDATVDEDSLFSLDVSGYFSDPDGDALTYSISREGGGALPSWISINSNSGVISGTPGNDDVGTLAIEVRAADPGFASVTDTFALTVNNTNDSPFVAVPILDQAIPADDSLNLAVSDAFADIDVGDSFSYSASRSDDPTLELEPIVSGFDTPVVVTHAGDESGRLFVVEKRGMIHIVENGEILPTPFLDIRSQVTSSGDRGLLGLAFHPEYATVGASGEGRFFVHYTGAATLGGEHDGVVSEFTVSTDDPNIADAGSEVVRLRFDLPPGHNGGDLVFGPDDQMLYISIGDGAFGGSGDPDNNAQNRNLLLGKILRIDVDGTNGPGGTYGIPADNPFVGEANVREEIYALGFRNPYRFSIDDGPAGAASPDRIFVGDVGEKAFEEVNLVVSGGNYGWRIREGTQPYTPNDPDPGNLIDPIAQYVNPDVGVSVIGGHIYRGSDYPSLTERYVFADFTGRIMILDEQAEGWLISEPNVVGGNPFSEMIISIGADQNGELYVATLSSIYKVTAKPVEGDQSLPAWLTFDPTTATFTGTPSEVDVGTTAIEVTATDQAGVSVSDTFNLTVNPNPPQADVTVTIRDSIDPVVVGDSLVYTVSVSNDGPKPALDVELTSTLPANVQFVSASPACSHDGGEITCDLGDLANGQTVELQIEVATTAAGELNNTVTVTSQTLDPNLANNVDVETTQVDEILADLVLTLAATENRVNLGDDITYHATVTNNGPYPAENVVLTNLLPAGVQFVSASPSCSYATGIITCEIGDLDSGAAVAFEFVVTATESGQKLSTATVTSDTLDPETSNNASIAATTVGGPAGTADIVFVSFSTSGRVDDIPYDDEDILAYDRTNDRWSLYFDGSIVGLAGADIDAFHIQDDGSILLSFDANMRIGNLGLVRDSDIVKFLPNSHGSLTAGNFEWFLDGSDVGLAPTSGDIDSIGFTTDGQLLVSLLGNYNFPNISLSGDDLLVLNHPVYGADSSGEWEVYLDGSDVGFDGNNVQGLSVDNFTSELYVTAADLFSIDGVEISSNDVFTILNSVGNQSPSMLSEGFDGSAHRVTDDQSFDGLQIGKFTGNEVFASEVIYMSPASNLNAGGFYVADEDIVYHDTRTGAWQLLFDGSDVGINTDVNAFHLLDDGSMLMSFNTTTAVAGVGSVLPPDIVRFIPTSTGEHTDGDFEFYFDGSDVGLTTYYEDVDAISLDPDGNLIVSVSGPYSVEGVSGTDADLLKFHATSLGSDTVGSWQLHFDGSDLAMTSSTEDITGVSTHPITGQIYFTTLGRVATPTFSGLGTDVLTCSDGTVGDDTTCEVSALYSAAANGFSQSPDALHVVIPSDLSGVDLAVVISGPSEPVVVGDQVRFALTLTNHGPATAENVVLSNVLPPQASFVSASPSYTLDSGVLTFDLGDIGSGDIVPLEIIVATSQPATLVNTASVSSDSEDRVSANDTRSATVVVHPVLADLVVTQSDAADPVTAGDTVTYQITVRNDGPQPAVDVVVTETLPANVELVSTSLPYSFSGGTLTYTLGDLDVGSSRAIDVEVLTADTGTLTNSVDVTSGTEDPDASNNTSMETTEVNPPQADLLVTLDDSADPVLVGDSFRYNLTVTNLGPEPAVGVTLSSVLPTGTQFVSATSDGQHDSGIVEFELGDLAVGTSIDVSIDVIATQAGQLESHASVASDTLDLMLANNDASESTHVDPPHADLSLAISGAAETITVGDELTYLFSITNHGPEVATGVQLISPLASSVDLVSSSDVFAITDGAVNWELGDIASGQTRQVTLTIATSETGTLSNTATVTSDLADLNEQNNAATVTSLVLGEASENNVTFVSFTGSGVIADIPFADEDILAFDGTTNEWSLYFDGSKVGLTAYDINAFLIQPDGSILFSFDTNSQVGDLGLVRDSDIVQFIPTQHGVLTAGSFEWFFDGSDVGLSPTSGDVDAISMTPDGRLLISLLGDLTLSGISAAKEDLLVLNQGAFGANTIGDWAMYFDGSDVGLTDANISGVSVDPTNNDLHLSSESGFSFGGVAVEAIDIATCTVESFGEQTSCLVAEEFDGSLHGIASDLVFDGIQLGSFTGNEVFGQHVIYMSAVNGVSVADMTISDEDIFYHDTRTGALKLLFDGSDVGIGTDVDAFVLQDDGSILISFNASTAIDGLGTVERPDIVRFIPSTTGHDTAGQFEWYFDGSDVGLTSYYEDVDAISLGPNGSLMLSTSGNYSVAGVSGTSADVLQFTPTNLGENTSGSWQLYFDGSDVELTSTSENLTGISLSSDSETLYVTTLGTVAAGGVGGTGSDVLACRLTSIGTETACSIELLYSGASGGITQSLDAIHVVEATLEAPQEQVNAQTIAVTTSDIASKPTASLSPLDSSQFFVDTVSPDHEPTPTASQITTMSSRIPLADTWGLPNTAGTNDLLRVPLEPPLLPLSPQGKKLVSIDRVLALWTSKIDLQSEKPKTESAGSLGDVDELFSDANSMNLLLA</sequence>
<dbReference type="InterPro" id="IPR006644">
    <property type="entry name" value="Cadg"/>
</dbReference>
<dbReference type="InterPro" id="IPR011050">
    <property type="entry name" value="Pectin_lyase_fold/virulence"/>
</dbReference>
<proteinExistence type="predicted"/>
<dbReference type="InterPro" id="IPR002126">
    <property type="entry name" value="Cadherin-like_dom"/>
</dbReference>
<dbReference type="InterPro" id="IPR013783">
    <property type="entry name" value="Ig-like_fold"/>
</dbReference>
<dbReference type="InterPro" id="IPR012334">
    <property type="entry name" value="Pectin_lyas_fold"/>
</dbReference>
<dbReference type="SUPFAM" id="SSF50952">
    <property type="entry name" value="Soluble quinoprotein glucose dehydrogenase"/>
    <property type="match status" value="1"/>
</dbReference>
<dbReference type="Gene3D" id="2.120.10.30">
    <property type="entry name" value="TolB, C-terminal domain"/>
    <property type="match status" value="1"/>
</dbReference>
<reference evidence="3 4" key="1">
    <citation type="submission" date="2024-02" db="EMBL/GenBank/DDBJ databases">
        <title>Rhodopirellula caenicola NBRC 110016.</title>
        <authorList>
            <person name="Ichikawa N."/>
            <person name="Katano-Makiyama Y."/>
            <person name="Hidaka K."/>
        </authorList>
    </citation>
    <scope>NUCLEOTIDE SEQUENCE [LARGE SCALE GENOMIC DNA]</scope>
    <source>
        <strain evidence="3 4">NBRC 110016</strain>
    </source>
</reference>
<accession>A0ABP9VKM3</accession>
<dbReference type="InterPro" id="IPR011041">
    <property type="entry name" value="Quinoprot_gluc/sorb_DH_b-prop"/>
</dbReference>
<organism evidence="3 4">
    <name type="scientific">Novipirellula caenicola</name>
    <dbReference type="NCBI Taxonomy" id="1536901"/>
    <lineage>
        <taxon>Bacteria</taxon>
        <taxon>Pseudomonadati</taxon>
        <taxon>Planctomycetota</taxon>
        <taxon>Planctomycetia</taxon>
        <taxon>Pirellulales</taxon>
        <taxon>Pirellulaceae</taxon>
        <taxon>Novipirellula</taxon>
    </lineage>
</organism>
<dbReference type="Pfam" id="PF07995">
    <property type="entry name" value="GSDH"/>
    <property type="match status" value="1"/>
</dbReference>
<dbReference type="Proteomes" id="UP001416858">
    <property type="component" value="Unassembled WGS sequence"/>
</dbReference>
<dbReference type="InterPro" id="IPR001434">
    <property type="entry name" value="OmcB-like_DUF11"/>
</dbReference>
<evidence type="ECO:0000256" key="1">
    <source>
        <dbReference type="SAM" id="MobiDB-lite"/>
    </source>
</evidence>
<dbReference type="InterPro" id="IPR012938">
    <property type="entry name" value="Glc/Sorbosone_DH"/>
</dbReference>
<dbReference type="SUPFAM" id="SSF51126">
    <property type="entry name" value="Pectin lyase-like"/>
    <property type="match status" value="1"/>
</dbReference>
<evidence type="ECO:0000313" key="4">
    <source>
        <dbReference type="Proteomes" id="UP001416858"/>
    </source>
</evidence>
<name>A0ABP9VKM3_9BACT</name>
<dbReference type="SUPFAM" id="SSF49313">
    <property type="entry name" value="Cadherin-like"/>
    <property type="match status" value="4"/>
</dbReference>
<dbReference type="SMART" id="SM00736">
    <property type="entry name" value="CADG"/>
    <property type="match status" value="4"/>
</dbReference>
<keyword evidence="4" id="KW-1185">Reference proteome</keyword>
<dbReference type="PANTHER" id="PTHR19328:SF75">
    <property type="entry name" value="ALDOSE SUGAR DEHYDROGENASE YLII"/>
    <property type="match status" value="1"/>
</dbReference>
<gene>
    <name evidence="3" type="ORF">Rcae01_00678</name>
</gene>
<dbReference type="Gene3D" id="2.60.40.10">
    <property type="entry name" value="Immunoglobulins"/>
    <property type="match status" value="7"/>
</dbReference>
<dbReference type="Pfam" id="PF01345">
    <property type="entry name" value="DUF11"/>
    <property type="match status" value="6"/>
</dbReference>
<feature type="region of interest" description="Disordered" evidence="1">
    <location>
        <begin position="2711"/>
        <end position="2735"/>
    </location>
</feature>
<dbReference type="InterPro" id="IPR011042">
    <property type="entry name" value="6-blade_b-propeller_TolB-like"/>
</dbReference>
<dbReference type="InterPro" id="IPR015919">
    <property type="entry name" value="Cadherin-like_sf"/>
</dbReference>
<dbReference type="PROSITE" id="PS50268">
    <property type="entry name" value="CADHERIN_2"/>
    <property type="match status" value="1"/>
</dbReference>
<evidence type="ECO:0000313" key="3">
    <source>
        <dbReference type="EMBL" id="GAA5505236.1"/>
    </source>
</evidence>
<feature type="domain" description="Cadherin" evidence="2">
    <location>
        <begin position="1192"/>
        <end position="1272"/>
    </location>
</feature>
<dbReference type="Gene3D" id="2.160.20.10">
    <property type="entry name" value="Single-stranded right-handed beta-helix, Pectin lyase-like"/>
    <property type="match status" value="1"/>
</dbReference>
<dbReference type="PANTHER" id="PTHR19328">
    <property type="entry name" value="HEDGEHOG-INTERACTING PROTEIN"/>
    <property type="match status" value="1"/>
</dbReference>
<comment type="caution">
    <text evidence="3">The sequence shown here is derived from an EMBL/GenBank/DDBJ whole genome shotgun (WGS) entry which is preliminary data.</text>
</comment>
<dbReference type="EMBL" id="BAABRO010000001">
    <property type="protein sequence ID" value="GAA5505236.1"/>
    <property type="molecule type" value="Genomic_DNA"/>
</dbReference>
<evidence type="ECO:0000259" key="2">
    <source>
        <dbReference type="PROSITE" id="PS50268"/>
    </source>
</evidence>
<dbReference type="RefSeq" id="WP_345682300.1">
    <property type="nucleotide sequence ID" value="NZ_BAABRO010000001.1"/>
</dbReference>